<evidence type="ECO:0000313" key="1">
    <source>
        <dbReference type="EMBL" id="RNA36491.1"/>
    </source>
</evidence>
<reference evidence="1 2" key="1">
    <citation type="journal article" date="2018" name="Sci. Rep.">
        <title>Genomic signatures of local adaptation to the degree of environmental predictability in rotifers.</title>
        <authorList>
            <person name="Franch-Gras L."/>
            <person name="Hahn C."/>
            <person name="Garcia-Roger E.M."/>
            <person name="Carmona M.J."/>
            <person name="Serra M."/>
            <person name="Gomez A."/>
        </authorList>
    </citation>
    <scope>NUCLEOTIDE SEQUENCE [LARGE SCALE GENOMIC DNA]</scope>
    <source>
        <strain evidence="1">HYR1</strain>
    </source>
</reference>
<accession>A0A3M7SL15</accession>
<keyword evidence="2" id="KW-1185">Reference proteome</keyword>
<dbReference type="EMBL" id="REGN01001177">
    <property type="protein sequence ID" value="RNA36491.1"/>
    <property type="molecule type" value="Genomic_DNA"/>
</dbReference>
<name>A0A3M7SL15_BRAPC</name>
<comment type="caution">
    <text evidence="1">The sequence shown here is derived from an EMBL/GenBank/DDBJ whole genome shotgun (WGS) entry which is preliminary data.</text>
</comment>
<organism evidence="1 2">
    <name type="scientific">Brachionus plicatilis</name>
    <name type="common">Marine rotifer</name>
    <name type="synonym">Brachionus muelleri</name>
    <dbReference type="NCBI Taxonomy" id="10195"/>
    <lineage>
        <taxon>Eukaryota</taxon>
        <taxon>Metazoa</taxon>
        <taxon>Spiralia</taxon>
        <taxon>Gnathifera</taxon>
        <taxon>Rotifera</taxon>
        <taxon>Eurotatoria</taxon>
        <taxon>Monogononta</taxon>
        <taxon>Pseudotrocha</taxon>
        <taxon>Ploima</taxon>
        <taxon>Brachionidae</taxon>
        <taxon>Brachionus</taxon>
    </lineage>
</organism>
<dbReference type="AlphaFoldDB" id="A0A3M7SL15"/>
<gene>
    <name evidence="1" type="ORF">BpHYR1_028118</name>
</gene>
<protein>
    <submittedName>
        <fullName evidence="1">Uncharacterized protein</fullName>
    </submittedName>
</protein>
<proteinExistence type="predicted"/>
<dbReference type="Proteomes" id="UP000276133">
    <property type="component" value="Unassembled WGS sequence"/>
</dbReference>
<sequence length="120" mass="13869">MFDHKKLKHSLSVQDADDVLYDDDTDDYQNFSNLEYENDELESSYDINKQNKDKENIVKLNENEKATNDENKDSISNRTIFDTAKLSNLIRNDMDSEKNEIGNLDTKLLNLAELSGDKTT</sequence>
<evidence type="ECO:0000313" key="2">
    <source>
        <dbReference type="Proteomes" id="UP000276133"/>
    </source>
</evidence>